<dbReference type="PANTHER" id="PTHR45641:SF1">
    <property type="entry name" value="AAA+ ATPASE DOMAIN-CONTAINING PROTEIN"/>
    <property type="match status" value="1"/>
</dbReference>
<keyword evidence="2 3" id="KW-0802">TPR repeat</keyword>
<dbReference type="PANTHER" id="PTHR45641">
    <property type="entry name" value="TETRATRICOPEPTIDE REPEAT PROTEIN (AFU_ORTHOLOGUE AFUA_6G03870)"/>
    <property type="match status" value="1"/>
</dbReference>
<accession>X6NRW9</accession>
<gene>
    <name evidence="5" type="ORF">RFI_08364</name>
</gene>
<feature type="repeat" description="TPR" evidence="3">
    <location>
        <begin position="284"/>
        <end position="317"/>
    </location>
</feature>
<dbReference type="InterPro" id="IPR019734">
    <property type="entry name" value="TPR_rpt"/>
</dbReference>
<dbReference type="SMART" id="SM00028">
    <property type="entry name" value="TPR"/>
    <property type="match status" value="5"/>
</dbReference>
<dbReference type="SUPFAM" id="SSF48452">
    <property type="entry name" value="TPR-like"/>
    <property type="match status" value="2"/>
</dbReference>
<feature type="repeat" description="TPR" evidence="3">
    <location>
        <begin position="368"/>
        <end position="401"/>
    </location>
</feature>
<dbReference type="Gene3D" id="1.25.40.10">
    <property type="entry name" value="Tetratricopeptide repeat domain"/>
    <property type="match status" value="2"/>
</dbReference>
<evidence type="ECO:0000313" key="5">
    <source>
        <dbReference type="EMBL" id="ETO28761.1"/>
    </source>
</evidence>
<dbReference type="PROSITE" id="PS50293">
    <property type="entry name" value="TPR_REGION"/>
    <property type="match status" value="1"/>
</dbReference>
<protein>
    <submittedName>
        <fullName evidence="5">Uncharacterized protein</fullName>
    </submittedName>
</protein>
<dbReference type="InterPro" id="IPR011990">
    <property type="entry name" value="TPR-like_helical_dom_sf"/>
</dbReference>
<keyword evidence="4" id="KW-0472">Membrane</keyword>
<comment type="caution">
    <text evidence="5">The sequence shown here is derived from an EMBL/GenBank/DDBJ whole genome shotgun (WGS) entry which is preliminary data.</text>
</comment>
<sequence length="534" mass="62190">MSLFKAYMNDGEKICMITLSDLTMEHLKRQILQATQLVQEDDVLITIIDGDGNSIENDESVIHAFKSDLVKKNWYQIEDVPKAKGVEEVTIKKKEEPEALDFKKHWNKNWRKSNAEAVKAVEQMMHNNEQGLIIVAYNTLKWQIKNDNLYSIINLVDNKNEDIKEFGMYCMYVIKKKQIVLEDVNIDGNVYAIDCELQCKGYVNISTQLFVTKNAVIDKQLKQSIEAIQWNTKIHHDIPIQFQKLDDKGEECKRQKLFDDSIVHWQTYLQTAIDMFGHNHHYVAIAYNFLGAAYFDKRRLEKALQFYEKTLTIILNMFGINCNFVASLYENLGSTFDEMEQYDKAIECHEKAFGIRTAIFGAKHVDVASSYSRLGKIYQNKKEYDKATEYYEKALKIKLEIFGANYEDIFDLYNKLGNVYSNKGYYNKAIECYENSLRIRKSISKNAHRSTANIFWNLGLIFEKLKGYKIACKYFEEAWMLYSTVLGESNGETLQAKRKVKFLNIQINSKNGIIAVILSFHFLACFFAFIKQKN</sequence>
<dbReference type="EMBL" id="ASPP01006477">
    <property type="protein sequence ID" value="ETO28761.1"/>
    <property type="molecule type" value="Genomic_DNA"/>
</dbReference>
<reference evidence="5 6" key="1">
    <citation type="journal article" date="2013" name="Curr. Biol.">
        <title>The Genome of the Foraminiferan Reticulomyxa filosa.</title>
        <authorList>
            <person name="Glockner G."/>
            <person name="Hulsmann N."/>
            <person name="Schleicher M."/>
            <person name="Noegel A.A."/>
            <person name="Eichinger L."/>
            <person name="Gallinger C."/>
            <person name="Pawlowski J."/>
            <person name="Sierra R."/>
            <person name="Euteneuer U."/>
            <person name="Pillet L."/>
            <person name="Moustafa A."/>
            <person name="Platzer M."/>
            <person name="Groth M."/>
            <person name="Szafranski K."/>
            <person name="Schliwa M."/>
        </authorList>
    </citation>
    <scope>NUCLEOTIDE SEQUENCE [LARGE SCALE GENOMIC DNA]</scope>
</reference>
<proteinExistence type="predicted"/>
<keyword evidence="4" id="KW-0812">Transmembrane</keyword>
<keyword evidence="6" id="KW-1185">Reference proteome</keyword>
<organism evidence="5 6">
    <name type="scientific">Reticulomyxa filosa</name>
    <dbReference type="NCBI Taxonomy" id="46433"/>
    <lineage>
        <taxon>Eukaryota</taxon>
        <taxon>Sar</taxon>
        <taxon>Rhizaria</taxon>
        <taxon>Retaria</taxon>
        <taxon>Foraminifera</taxon>
        <taxon>Monothalamids</taxon>
        <taxon>Reticulomyxidae</taxon>
        <taxon>Reticulomyxa</taxon>
    </lineage>
</organism>
<feature type="transmembrane region" description="Helical" evidence="4">
    <location>
        <begin position="512"/>
        <end position="530"/>
    </location>
</feature>
<dbReference type="OrthoDB" id="771227at2759"/>
<feature type="repeat" description="TPR" evidence="3">
    <location>
        <begin position="326"/>
        <end position="359"/>
    </location>
</feature>
<evidence type="ECO:0000256" key="2">
    <source>
        <dbReference type="ARBA" id="ARBA00022803"/>
    </source>
</evidence>
<evidence type="ECO:0000256" key="1">
    <source>
        <dbReference type="ARBA" id="ARBA00022737"/>
    </source>
</evidence>
<evidence type="ECO:0000256" key="3">
    <source>
        <dbReference type="PROSITE-ProRule" id="PRU00339"/>
    </source>
</evidence>
<name>X6NRW9_RETFI</name>
<dbReference type="OMA" id="STANIFW"/>
<keyword evidence="4" id="KW-1133">Transmembrane helix</keyword>
<feature type="repeat" description="TPR" evidence="3">
    <location>
        <begin position="410"/>
        <end position="443"/>
    </location>
</feature>
<dbReference type="Pfam" id="PF13424">
    <property type="entry name" value="TPR_12"/>
    <property type="match status" value="3"/>
</dbReference>
<dbReference type="Proteomes" id="UP000023152">
    <property type="component" value="Unassembled WGS sequence"/>
</dbReference>
<evidence type="ECO:0000313" key="6">
    <source>
        <dbReference type="Proteomes" id="UP000023152"/>
    </source>
</evidence>
<keyword evidence="1" id="KW-0677">Repeat</keyword>
<evidence type="ECO:0000256" key="4">
    <source>
        <dbReference type="SAM" id="Phobius"/>
    </source>
</evidence>
<dbReference type="AlphaFoldDB" id="X6NRW9"/>
<dbReference type="PROSITE" id="PS50005">
    <property type="entry name" value="TPR"/>
    <property type="match status" value="4"/>
</dbReference>